<feature type="repeat" description="ANK" evidence="14">
    <location>
        <begin position="698"/>
        <end position="730"/>
    </location>
</feature>
<gene>
    <name evidence="18 19" type="primary">LOC120281976</name>
</gene>
<dbReference type="InterPro" id="IPR005559">
    <property type="entry name" value="CG-1_dom"/>
</dbReference>
<keyword evidence="7" id="KW-0805">Transcription regulation</keyword>
<dbReference type="InterPro" id="IPR002110">
    <property type="entry name" value="Ankyrin_rpt"/>
</dbReference>
<dbReference type="FunFam" id="1.20.5.190:FF:000003">
    <property type="entry name" value="Calmodulin-binding transcription activator 2"/>
    <property type="match status" value="1"/>
</dbReference>
<evidence type="ECO:0000313" key="19">
    <source>
        <dbReference type="RefSeq" id="XP_039144604.1"/>
    </source>
</evidence>
<dbReference type="PROSITE" id="PS50096">
    <property type="entry name" value="IQ"/>
    <property type="match status" value="2"/>
</dbReference>
<keyword evidence="11" id="KW-0010">Activator</keyword>
<comment type="similarity">
    <text evidence="2">Belongs to the CAMTA family.</text>
</comment>
<dbReference type="PANTHER" id="PTHR23335">
    <property type="entry name" value="CALMODULIN-BINDING TRANSCRIPTION ACTIVATOR CAMTA"/>
    <property type="match status" value="1"/>
</dbReference>
<dbReference type="InterPro" id="IPR036770">
    <property type="entry name" value="Ankyrin_rpt-contain_sf"/>
</dbReference>
<reference evidence="18 19" key="1">
    <citation type="submission" date="2025-04" db="UniProtKB">
        <authorList>
            <consortium name="RefSeq"/>
        </authorList>
    </citation>
    <scope>IDENTIFICATION</scope>
</reference>
<dbReference type="InterPro" id="IPR002909">
    <property type="entry name" value="IPT_dom"/>
</dbReference>
<evidence type="ECO:0000256" key="10">
    <source>
        <dbReference type="ARBA" id="ARBA00023125"/>
    </source>
</evidence>
<dbReference type="SUPFAM" id="SSF81296">
    <property type="entry name" value="E set domains"/>
    <property type="match status" value="1"/>
</dbReference>
<dbReference type="PROSITE" id="PS50297">
    <property type="entry name" value="ANK_REP_REGION"/>
    <property type="match status" value="1"/>
</dbReference>
<dbReference type="PROSITE" id="PS51437">
    <property type="entry name" value="CG_1"/>
    <property type="match status" value="1"/>
</dbReference>
<organism evidence="17 18">
    <name type="scientific">Dioscorea cayennensis subsp. rotundata</name>
    <name type="common">White Guinea yam</name>
    <name type="synonym">Dioscorea rotundata</name>
    <dbReference type="NCBI Taxonomy" id="55577"/>
    <lineage>
        <taxon>Eukaryota</taxon>
        <taxon>Viridiplantae</taxon>
        <taxon>Streptophyta</taxon>
        <taxon>Embryophyta</taxon>
        <taxon>Tracheophyta</taxon>
        <taxon>Spermatophyta</taxon>
        <taxon>Magnoliopsida</taxon>
        <taxon>Liliopsida</taxon>
        <taxon>Dioscoreales</taxon>
        <taxon>Dioscoreaceae</taxon>
        <taxon>Dioscorea</taxon>
    </lineage>
</organism>
<keyword evidence="9" id="KW-0175">Coiled coil</keyword>
<evidence type="ECO:0000256" key="12">
    <source>
        <dbReference type="ARBA" id="ARBA00023163"/>
    </source>
</evidence>
<keyword evidence="6" id="KW-0112">Calmodulin-binding</keyword>
<dbReference type="GeneID" id="120281976"/>
<dbReference type="GO" id="GO:0009409">
    <property type="term" value="P:response to cold"/>
    <property type="evidence" value="ECO:0007669"/>
    <property type="project" value="UniProtKB-ARBA"/>
</dbReference>
<evidence type="ECO:0000256" key="11">
    <source>
        <dbReference type="ARBA" id="ARBA00023159"/>
    </source>
</evidence>
<evidence type="ECO:0000256" key="9">
    <source>
        <dbReference type="ARBA" id="ARBA00023054"/>
    </source>
</evidence>
<evidence type="ECO:0000256" key="7">
    <source>
        <dbReference type="ARBA" id="ARBA00023015"/>
    </source>
</evidence>
<dbReference type="InterPro" id="IPR013783">
    <property type="entry name" value="Ig-like_fold"/>
</dbReference>
<keyword evidence="3" id="KW-0597">Phosphoprotein</keyword>
<dbReference type="PROSITE" id="PS50088">
    <property type="entry name" value="ANK_REPEAT"/>
    <property type="match status" value="1"/>
</dbReference>
<dbReference type="Pfam" id="PF03859">
    <property type="entry name" value="CG-1"/>
    <property type="match status" value="1"/>
</dbReference>
<evidence type="ECO:0000256" key="14">
    <source>
        <dbReference type="PROSITE-ProRule" id="PRU00023"/>
    </source>
</evidence>
<dbReference type="RefSeq" id="XP_039144603.1">
    <property type="nucleotide sequence ID" value="XM_039288669.1"/>
</dbReference>
<dbReference type="Gene3D" id="1.25.40.20">
    <property type="entry name" value="Ankyrin repeat-containing domain"/>
    <property type="match status" value="1"/>
</dbReference>
<evidence type="ECO:0000256" key="15">
    <source>
        <dbReference type="SAM" id="MobiDB-lite"/>
    </source>
</evidence>
<dbReference type="GO" id="GO:0003690">
    <property type="term" value="F:double-stranded DNA binding"/>
    <property type="evidence" value="ECO:0007669"/>
    <property type="project" value="TreeGrafter"/>
</dbReference>
<dbReference type="Gene3D" id="2.60.40.10">
    <property type="entry name" value="Immunoglobulins"/>
    <property type="match status" value="1"/>
</dbReference>
<dbReference type="Gene3D" id="1.20.5.190">
    <property type="match status" value="1"/>
</dbReference>
<dbReference type="Pfam" id="PF01833">
    <property type="entry name" value="TIG"/>
    <property type="match status" value="1"/>
</dbReference>
<evidence type="ECO:0000313" key="18">
    <source>
        <dbReference type="RefSeq" id="XP_039144603.1"/>
    </source>
</evidence>
<dbReference type="RefSeq" id="XP_039144604.1">
    <property type="nucleotide sequence ID" value="XM_039288670.1"/>
</dbReference>
<dbReference type="InterPro" id="IPR000048">
    <property type="entry name" value="IQ_motif_EF-hand-BS"/>
</dbReference>
<protein>
    <submittedName>
        <fullName evidence="18 19">Calmodulin-binding transcription activator 3-like isoform X1</fullName>
    </submittedName>
</protein>
<accession>A0AB40D2Z5</accession>
<dbReference type="FunFam" id="2.60.40.10:FF:000314">
    <property type="entry name" value="Calmodulin-binding transcription activator 2"/>
    <property type="match status" value="1"/>
</dbReference>
<dbReference type="InterPro" id="IPR027417">
    <property type="entry name" value="P-loop_NTPase"/>
</dbReference>
<evidence type="ECO:0000256" key="3">
    <source>
        <dbReference type="ARBA" id="ARBA00022553"/>
    </source>
</evidence>
<name>A0AB40D2Z5_DIOCR</name>
<dbReference type="SMART" id="SM00015">
    <property type="entry name" value="IQ"/>
    <property type="match status" value="2"/>
</dbReference>
<evidence type="ECO:0000256" key="8">
    <source>
        <dbReference type="ARBA" id="ARBA00023043"/>
    </source>
</evidence>
<evidence type="ECO:0000256" key="4">
    <source>
        <dbReference type="ARBA" id="ARBA00022737"/>
    </source>
</evidence>
<dbReference type="GO" id="GO:0003712">
    <property type="term" value="F:transcription coregulator activity"/>
    <property type="evidence" value="ECO:0007669"/>
    <property type="project" value="TreeGrafter"/>
</dbReference>
<keyword evidence="8 14" id="KW-0040">ANK repeat</keyword>
<keyword evidence="13" id="KW-0539">Nucleus</keyword>
<dbReference type="Pfam" id="PF12796">
    <property type="entry name" value="Ank_2"/>
    <property type="match status" value="1"/>
</dbReference>
<keyword evidence="10" id="KW-0238">DNA-binding</keyword>
<dbReference type="InterPro" id="IPR014756">
    <property type="entry name" value="Ig_E-set"/>
</dbReference>
<dbReference type="AlphaFoldDB" id="A0AB40D2Z5"/>
<dbReference type="SMART" id="SM01076">
    <property type="entry name" value="CG-1"/>
    <property type="match status" value="1"/>
</dbReference>
<dbReference type="GO" id="GO:0005516">
    <property type="term" value="F:calmodulin binding"/>
    <property type="evidence" value="ECO:0007669"/>
    <property type="project" value="UniProtKB-KW"/>
</dbReference>
<evidence type="ECO:0000313" key="17">
    <source>
        <dbReference type="Proteomes" id="UP001515500"/>
    </source>
</evidence>
<evidence type="ECO:0000259" key="16">
    <source>
        <dbReference type="PROSITE" id="PS51437"/>
    </source>
</evidence>
<dbReference type="Proteomes" id="UP001515500">
    <property type="component" value="Chromosome 18"/>
</dbReference>
<dbReference type="GO" id="GO:0006357">
    <property type="term" value="P:regulation of transcription by RNA polymerase II"/>
    <property type="evidence" value="ECO:0007669"/>
    <property type="project" value="TreeGrafter"/>
</dbReference>
<evidence type="ECO:0000256" key="5">
    <source>
        <dbReference type="ARBA" id="ARBA00022837"/>
    </source>
</evidence>
<evidence type="ECO:0000256" key="6">
    <source>
        <dbReference type="ARBA" id="ARBA00022860"/>
    </source>
</evidence>
<comment type="subcellular location">
    <subcellularLocation>
        <location evidence="1">Nucleus</location>
    </subcellularLocation>
</comment>
<proteinExistence type="inferred from homology"/>
<dbReference type="PANTHER" id="PTHR23335:SF29">
    <property type="entry name" value="CALMODULIN-BINDING TRANSCRIPTION ACTIVATOR 1"/>
    <property type="match status" value="1"/>
</dbReference>
<evidence type="ECO:0000256" key="13">
    <source>
        <dbReference type="ARBA" id="ARBA00023242"/>
    </source>
</evidence>
<dbReference type="SUPFAM" id="SSF48403">
    <property type="entry name" value="Ankyrin repeat"/>
    <property type="match status" value="1"/>
</dbReference>
<dbReference type="SUPFAM" id="SSF52540">
    <property type="entry name" value="P-loop containing nucleoside triphosphate hydrolases"/>
    <property type="match status" value="1"/>
</dbReference>
<keyword evidence="12" id="KW-0804">Transcription</keyword>
<evidence type="ECO:0000256" key="2">
    <source>
        <dbReference type="ARBA" id="ARBA00008267"/>
    </source>
</evidence>
<keyword evidence="5" id="KW-0106">Calcium</keyword>
<dbReference type="GO" id="GO:0005634">
    <property type="term" value="C:nucleus"/>
    <property type="evidence" value="ECO:0007669"/>
    <property type="project" value="UniProtKB-SubCell"/>
</dbReference>
<keyword evidence="4" id="KW-0677">Repeat</keyword>
<dbReference type="Pfam" id="PF00612">
    <property type="entry name" value="IQ"/>
    <property type="match status" value="2"/>
</dbReference>
<feature type="region of interest" description="Disordered" evidence="15">
    <location>
        <begin position="173"/>
        <end position="201"/>
    </location>
</feature>
<sequence>MAETRRYAINPQLDINQIILEAQQRWLRPAEICEILRNYQNFCIAPEPPNKPPSGSLFLFDRKVLRYFRKDGHNWRKKKDGKTVKEAHERLKSGSVDVLHCYYAHGEENENFQRRSYWMLEEDLMHIVLVHYREVKGNKSSYRSIREVEDNSQVTQLDSSVISNSFTHRSRLLSQTTEAESANSTQTSELEDAESADNYQASSRYHSYPDLQRCADEPVIDARLFNHYVPFHPPDDQFHFQKPHVGSLESGFYSVSQGDNTKAYDRTSLGLTFNAARTQFDSTCWNELLDHCTTGFDDPIFRPPVASTDPASLENNFVKESLILGGLGTDDFNFKHDVVAISQDQLIFQGSNAEIGSLPKLDVDLKAEHLPEGIDYDSCNRKSQSLDLANIGEGGLKKHDSFSRWMSNELGEVEDPCIKSSSGVYWGTVDNGNVEVSSLSTQDLLETYLMPPSLSQDQLFSIIDFSPNWAYIGSETKVLVTGKFLKDKEDVDKCKWSCMFGEIEVRAEILAEGVLRCIAPLHASGRVPFYITCSNRLACSEVREFEYRLSDVQHMEISDSYLCSTHELNLHIRLERLLSLESASHSKPLSSVLTEKHDLSSKISSLLMESEDEWCNLLKLNQDKRISPGNAKNHLLEKLLKDKLHTWLLHKLAEDGKGPSVLDSEGQGVLHLAAALGYDWAIEPTITAGVSINFRDVHGWTALHWAAFCGRERTVVTLIVLGADPGALTDPTPEFPTGRTASDLASTNNHKGIGGFLAESSLTNHLSMLKLKESEGNDVSEISGLSSIDDVVAESVAHLADGEEHAAVSMKDCLSALRNSALAAAQIHQVFRVQSFQRKKLVEFGDDKCGTSHERVISLLSLKPSRLGQQDLPLNAAAIKIQNKFRGWKDRKEFMVIRKRIVIIQAHVRGHQVRKHYKKVVWTVGIVEKAILRWRRKGSGLRGFRSENLLEGSMMQDQSSTEDEYDYLKEGRKQTEARFGKALARVRSMVQYSEARDQYHRLLKVVTELQESKVMQESLLNGPVDGGDFMTELEELWEDSPLPLGPA</sequence>
<feature type="compositionally biased region" description="Polar residues" evidence="15">
    <location>
        <begin position="173"/>
        <end position="188"/>
    </location>
</feature>
<feature type="domain" description="CG-1" evidence="16">
    <location>
        <begin position="15"/>
        <end position="141"/>
    </location>
</feature>
<dbReference type="SMART" id="SM00248">
    <property type="entry name" value="ANK"/>
    <property type="match status" value="1"/>
</dbReference>
<keyword evidence="17" id="KW-1185">Reference proteome</keyword>
<evidence type="ECO:0000256" key="1">
    <source>
        <dbReference type="ARBA" id="ARBA00004123"/>
    </source>
</evidence>